<feature type="coiled-coil region" evidence="1">
    <location>
        <begin position="442"/>
        <end position="557"/>
    </location>
</feature>
<evidence type="ECO:0000313" key="3">
    <source>
        <dbReference type="EMBL" id="MED6160223.1"/>
    </source>
</evidence>
<reference evidence="3 4" key="1">
    <citation type="journal article" date="2023" name="Plants (Basel)">
        <title>Bridging the Gap: Combining Genomics and Transcriptomics Approaches to Understand Stylosanthes scabra, an Orphan Legume from the Brazilian Caatinga.</title>
        <authorList>
            <person name="Ferreira-Neto J.R.C."/>
            <person name="da Silva M.D."/>
            <person name="Binneck E."/>
            <person name="de Melo N.F."/>
            <person name="da Silva R.H."/>
            <person name="de Melo A.L.T.M."/>
            <person name="Pandolfi V."/>
            <person name="Bustamante F.O."/>
            <person name="Brasileiro-Vidal A.C."/>
            <person name="Benko-Iseppon A.M."/>
        </authorList>
    </citation>
    <scope>NUCLEOTIDE SEQUENCE [LARGE SCALE GENOMIC DNA]</scope>
    <source>
        <tissue evidence="3">Leaves</tissue>
    </source>
</reference>
<proteinExistence type="predicted"/>
<evidence type="ECO:0000256" key="1">
    <source>
        <dbReference type="SAM" id="Coils"/>
    </source>
</evidence>
<gene>
    <name evidence="3" type="ORF">PIB30_049315</name>
</gene>
<keyword evidence="1" id="KW-0175">Coiled coil</keyword>
<sequence length="594" mass="65778">MLQMSCRRKVDGSGSLLQKLLKVAVLKLGGQSNLMADVSVFGKRFGFLQLSAFPDVTTAVAVQIPHELPSIYRWVSNDVLGAPSILDQRYLDELKATGVLFGGGGLEQRYRVEAARRGERVCYLNLDHPTIPHWLWVNEVMFTDFGVRVPFTDFQQRLLNRASVAPSQLHPNAWSSIHCFELVTEFLQLPQEPEIFAVGNHRPFWLSLEGDGLFPLYWNDQAGFDIAPVKYDGLNVDKRDTADILTFLFSKNNLSSKSLLNSSEESRKAIAKMTGNNVTLARLRRLVRPPPAKSLPSSSAIPASAARSVPAESVGRTQVEPDAGSSTDVGNVGAGEQYVEVSSPAGEEIPLPPPPSPKKRRSAVEGLSDPKRVRTLEGESRDFCPLDRSFDAPGFIESHLLGPRAQEVLRDCDPLESVRWAEWAMIRAATIMKSVEPRSTIAEEAERLNTKLLGDAKALNLQKMVLEEEKADAIRAKLKVEEDLKALKAELEKSEREKNIEVDRLRRREEELLAEVEKFRGLASEEKVRADLVEASAADLQKQCEDLTEDAKAAVAATEGALKAQLAVLLPDFDTDQISFFKDIVDGKVVDPTE</sequence>
<feature type="region of interest" description="Disordered" evidence="2">
    <location>
        <begin position="289"/>
        <end position="372"/>
    </location>
</feature>
<organism evidence="3 4">
    <name type="scientific">Stylosanthes scabra</name>
    <dbReference type="NCBI Taxonomy" id="79078"/>
    <lineage>
        <taxon>Eukaryota</taxon>
        <taxon>Viridiplantae</taxon>
        <taxon>Streptophyta</taxon>
        <taxon>Embryophyta</taxon>
        <taxon>Tracheophyta</taxon>
        <taxon>Spermatophyta</taxon>
        <taxon>Magnoliopsida</taxon>
        <taxon>eudicotyledons</taxon>
        <taxon>Gunneridae</taxon>
        <taxon>Pentapetalae</taxon>
        <taxon>rosids</taxon>
        <taxon>fabids</taxon>
        <taxon>Fabales</taxon>
        <taxon>Fabaceae</taxon>
        <taxon>Papilionoideae</taxon>
        <taxon>50 kb inversion clade</taxon>
        <taxon>dalbergioids sensu lato</taxon>
        <taxon>Dalbergieae</taxon>
        <taxon>Pterocarpus clade</taxon>
        <taxon>Stylosanthes</taxon>
    </lineage>
</organism>
<dbReference type="EMBL" id="JASCZI010121159">
    <property type="protein sequence ID" value="MED6160223.1"/>
    <property type="molecule type" value="Genomic_DNA"/>
</dbReference>
<accession>A0ABU6UJJ4</accession>
<dbReference type="Proteomes" id="UP001341840">
    <property type="component" value="Unassembled WGS sequence"/>
</dbReference>
<protein>
    <submittedName>
        <fullName evidence="3">Uncharacterized protein</fullName>
    </submittedName>
</protein>
<keyword evidence="4" id="KW-1185">Reference proteome</keyword>
<name>A0ABU6UJJ4_9FABA</name>
<evidence type="ECO:0000313" key="4">
    <source>
        <dbReference type="Proteomes" id="UP001341840"/>
    </source>
</evidence>
<evidence type="ECO:0000256" key="2">
    <source>
        <dbReference type="SAM" id="MobiDB-lite"/>
    </source>
</evidence>
<feature type="compositionally biased region" description="Low complexity" evidence="2">
    <location>
        <begin position="294"/>
        <end position="311"/>
    </location>
</feature>
<comment type="caution">
    <text evidence="3">The sequence shown here is derived from an EMBL/GenBank/DDBJ whole genome shotgun (WGS) entry which is preliminary data.</text>
</comment>